<dbReference type="CDD" id="cd09272">
    <property type="entry name" value="RNase_HI_RT_Ty1"/>
    <property type="match status" value="1"/>
</dbReference>
<dbReference type="PANTHER" id="PTHR11439">
    <property type="entry name" value="GAG-POL-RELATED RETROTRANSPOSON"/>
    <property type="match status" value="1"/>
</dbReference>
<dbReference type="InterPro" id="IPR043502">
    <property type="entry name" value="DNA/RNA_pol_sf"/>
</dbReference>
<sequence>MVCSDLKGSTLEIFLLNKACNKYLSFTRPDITFVVNQASQAMHSQTRSHLISAKRILRYLADSDWAGCPTTRRSTIGFCVLLGANLLSWSSKKQPTVSWSSTKAEYRALPSAAAEVTWLQYLLKDLQVSLFAAPTALCDNISSKYSSYNPVLHSRSKHIAIDYHFVREKVLLGDLIVQHVPMQLQLDDMFTKPLSTAKFRNAISNLRLLTLAKIEGGCKPILVSAPIRLKSSDKPTSTSVGSGSRS</sequence>
<organism evidence="1 2">
    <name type="scientific">Lithospermum erythrorhizon</name>
    <name type="common">Purple gromwell</name>
    <name type="synonym">Lithospermum officinale var. erythrorhizon</name>
    <dbReference type="NCBI Taxonomy" id="34254"/>
    <lineage>
        <taxon>Eukaryota</taxon>
        <taxon>Viridiplantae</taxon>
        <taxon>Streptophyta</taxon>
        <taxon>Embryophyta</taxon>
        <taxon>Tracheophyta</taxon>
        <taxon>Spermatophyta</taxon>
        <taxon>Magnoliopsida</taxon>
        <taxon>eudicotyledons</taxon>
        <taxon>Gunneridae</taxon>
        <taxon>Pentapetalae</taxon>
        <taxon>asterids</taxon>
        <taxon>lamiids</taxon>
        <taxon>Boraginales</taxon>
        <taxon>Boraginaceae</taxon>
        <taxon>Boraginoideae</taxon>
        <taxon>Lithospermeae</taxon>
        <taxon>Lithospermum</taxon>
    </lineage>
</organism>
<dbReference type="PANTHER" id="PTHR11439:SF455">
    <property type="entry name" value="RLK (RECEPTOR-LIKE PROTEIN KINASE) 8, PUTATIVE-RELATED"/>
    <property type="match status" value="1"/>
</dbReference>
<evidence type="ECO:0000313" key="1">
    <source>
        <dbReference type="EMBL" id="GAA0171304.1"/>
    </source>
</evidence>
<dbReference type="EMBL" id="BAABME010025001">
    <property type="protein sequence ID" value="GAA0171304.1"/>
    <property type="molecule type" value="Genomic_DNA"/>
</dbReference>
<protein>
    <submittedName>
        <fullName evidence="1">Transmembrane signal receptor</fullName>
    </submittedName>
</protein>
<name>A0AAV3R4I8_LITER</name>
<dbReference type="AlphaFoldDB" id="A0AAV3R4I8"/>
<proteinExistence type="predicted"/>
<keyword evidence="1" id="KW-0812">Transmembrane</keyword>
<dbReference type="Proteomes" id="UP001454036">
    <property type="component" value="Unassembled WGS sequence"/>
</dbReference>
<keyword evidence="1" id="KW-0472">Membrane</keyword>
<reference evidence="1 2" key="1">
    <citation type="submission" date="2024-01" db="EMBL/GenBank/DDBJ databases">
        <title>The complete chloroplast genome sequence of Lithospermum erythrorhizon: insights into the phylogenetic relationship among Boraginaceae species and the maternal lineages of purple gromwells.</title>
        <authorList>
            <person name="Okada T."/>
            <person name="Watanabe K."/>
        </authorList>
    </citation>
    <scope>NUCLEOTIDE SEQUENCE [LARGE SCALE GENOMIC DNA]</scope>
</reference>
<keyword evidence="1" id="KW-0675">Receptor</keyword>
<comment type="caution">
    <text evidence="1">The sequence shown here is derived from an EMBL/GenBank/DDBJ whole genome shotgun (WGS) entry which is preliminary data.</text>
</comment>
<keyword evidence="2" id="KW-1185">Reference proteome</keyword>
<gene>
    <name evidence="1" type="ORF">LIER_41128</name>
</gene>
<accession>A0AAV3R4I8</accession>
<dbReference type="SUPFAM" id="SSF56672">
    <property type="entry name" value="DNA/RNA polymerases"/>
    <property type="match status" value="1"/>
</dbReference>
<evidence type="ECO:0000313" key="2">
    <source>
        <dbReference type="Proteomes" id="UP001454036"/>
    </source>
</evidence>